<dbReference type="EMBL" id="VZQZ01000003">
    <property type="protein sequence ID" value="KAB0666314.1"/>
    <property type="molecule type" value="Genomic_DNA"/>
</dbReference>
<proteinExistence type="predicted"/>
<organism evidence="1 2">
    <name type="scientific">Oryzomonas japonica</name>
    <dbReference type="NCBI Taxonomy" id="2603858"/>
    <lineage>
        <taxon>Bacteria</taxon>
        <taxon>Pseudomonadati</taxon>
        <taxon>Thermodesulfobacteriota</taxon>
        <taxon>Desulfuromonadia</taxon>
        <taxon>Geobacterales</taxon>
        <taxon>Geobacteraceae</taxon>
        <taxon>Oryzomonas</taxon>
    </lineage>
</organism>
<keyword evidence="2" id="KW-1185">Reference proteome</keyword>
<dbReference type="Proteomes" id="UP000420562">
    <property type="component" value="Unassembled WGS sequence"/>
</dbReference>
<dbReference type="AlphaFoldDB" id="A0A7J4ZSN7"/>
<accession>A0A7J4ZSN7</accession>
<protein>
    <submittedName>
        <fullName evidence="1">Uncharacterized protein</fullName>
    </submittedName>
</protein>
<comment type="caution">
    <text evidence="1">The sequence shown here is derived from an EMBL/GenBank/DDBJ whole genome shotgun (WGS) entry which is preliminary data.</text>
</comment>
<name>A0A7J4ZSN7_9BACT</name>
<sequence>MAKIGKYIEVVIQAGLVMVMVCTTLN</sequence>
<evidence type="ECO:0000313" key="2">
    <source>
        <dbReference type="Proteomes" id="UP000420562"/>
    </source>
</evidence>
<gene>
    <name evidence="1" type="ORF">F6V25_06995</name>
</gene>
<reference evidence="1 2" key="1">
    <citation type="submission" date="2019-09" db="EMBL/GenBank/DDBJ databases">
        <title>Geobacter sp. Red96, a novel strain isolated from paddy soil.</title>
        <authorList>
            <person name="Xu Z."/>
            <person name="Masuda Y."/>
            <person name="Itoh H."/>
            <person name="Senoo K."/>
        </authorList>
    </citation>
    <scope>NUCLEOTIDE SEQUENCE [LARGE SCALE GENOMIC DNA]</scope>
    <source>
        <strain evidence="1 2">Red96</strain>
    </source>
</reference>
<evidence type="ECO:0000313" key="1">
    <source>
        <dbReference type="EMBL" id="KAB0666314.1"/>
    </source>
</evidence>